<keyword evidence="2" id="KW-1185">Reference proteome</keyword>
<accession>A0A453E643</accession>
<evidence type="ECO:0000313" key="1">
    <source>
        <dbReference type="EnsemblPlants" id="AET3Gv20234200.8"/>
    </source>
</evidence>
<organism evidence="1 2">
    <name type="scientific">Aegilops tauschii subsp. strangulata</name>
    <name type="common">Goatgrass</name>
    <dbReference type="NCBI Taxonomy" id="200361"/>
    <lineage>
        <taxon>Eukaryota</taxon>
        <taxon>Viridiplantae</taxon>
        <taxon>Streptophyta</taxon>
        <taxon>Embryophyta</taxon>
        <taxon>Tracheophyta</taxon>
        <taxon>Spermatophyta</taxon>
        <taxon>Magnoliopsida</taxon>
        <taxon>Liliopsida</taxon>
        <taxon>Poales</taxon>
        <taxon>Poaceae</taxon>
        <taxon>BOP clade</taxon>
        <taxon>Pooideae</taxon>
        <taxon>Triticodae</taxon>
        <taxon>Triticeae</taxon>
        <taxon>Triticinae</taxon>
        <taxon>Aegilops</taxon>
    </lineage>
</organism>
<dbReference type="EnsemblPlants" id="AET3Gv20234200.8">
    <property type="protein sequence ID" value="AET3Gv20234200.8"/>
    <property type="gene ID" value="AET3Gv20234200"/>
</dbReference>
<reference evidence="1" key="4">
    <citation type="submission" date="2019-03" db="UniProtKB">
        <authorList>
            <consortium name="EnsemblPlants"/>
        </authorList>
    </citation>
    <scope>IDENTIFICATION</scope>
</reference>
<reference evidence="2" key="2">
    <citation type="journal article" date="2017" name="Nat. Plants">
        <title>The Aegilops tauschii genome reveals multiple impacts of transposons.</title>
        <authorList>
            <person name="Zhao G."/>
            <person name="Zou C."/>
            <person name="Li K."/>
            <person name="Wang K."/>
            <person name="Li T."/>
            <person name="Gao L."/>
            <person name="Zhang X."/>
            <person name="Wang H."/>
            <person name="Yang Z."/>
            <person name="Liu X."/>
            <person name="Jiang W."/>
            <person name="Mao L."/>
            <person name="Kong X."/>
            <person name="Jiao Y."/>
            <person name="Jia J."/>
        </authorList>
    </citation>
    <scope>NUCLEOTIDE SEQUENCE [LARGE SCALE GENOMIC DNA]</scope>
    <source>
        <strain evidence="2">cv. AL8/78</strain>
    </source>
</reference>
<proteinExistence type="predicted"/>
<reference evidence="2" key="1">
    <citation type="journal article" date="2014" name="Science">
        <title>Ancient hybridizations among the ancestral genomes of bread wheat.</title>
        <authorList>
            <consortium name="International Wheat Genome Sequencing Consortium,"/>
            <person name="Marcussen T."/>
            <person name="Sandve S.R."/>
            <person name="Heier L."/>
            <person name="Spannagl M."/>
            <person name="Pfeifer M."/>
            <person name="Jakobsen K.S."/>
            <person name="Wulff B.B."/>
            <person name="Steuernagel B."/>
            <person name="Mayer K.F."/>
            <person name="Olsen O.A."/>
        </authorList>
    </citation>
    <scope>NUCLEOTIDE SEQUENCE [LARGE SCALE GENOMIC DNA]</scope>
    <source>
        <strain evidence="2">cv. AL8/78</strain>
    </source>
</reference>
<reference evidence="1" key="3">
    <citation type="journal article" date="2017" name="Nature">
        <title>Genome sequence of the progenitor of the wheat D genome Aegilops tauschii.</title>
        <authorList>
            <person name="Luo M.C."/>
            <person name="Gu Y.Q."/>
            <person name="Puiu D."/>
            <person name="Wang H."/>
            <person name="Twardziok S.O."/>
            <person name="Deal K.R."/>
            <person name="Huo N."/>
            <person name="Zhu T."/>
            <person name="Wang L."/>
            <person name="Wang Y."/>
            <person name="McGuire P.E."/>
            <person name="Liu S."/>
            <person name="Long H."/>
            <person name="Ramasamy R.K."/>
            <person name="Rodriguez J.C."/>
            <person name="Van S.L."/>
            <person name="Yuan L."/>
            <person name="Wang Z."/>
            <person name="Xia Z."/>
            <person name="Xiao L."/>
            <person name="Anderson O.D."/>
            <person name="Ouyang S."/>
            <person name="Liang Y."/>
            <person name="Zimin A.V."/>
            <person name="Pertea G."/>
            <person name="Qi P."/>
            <person name="Bennetzen J.L."/>
            <person name="Dai X."/>
            <person name="Dawson M.W."/>
            <person name="Muller H.G."/>
            <person name="Kugler K."/>
            <person name="Rivarola-Duarte L."/>
            <person name="Spannagl M."/>
            <person name="Mayer K.F.X."/>
            <person name="Lu F.H."/>
            <person name="Bevan M.W."/>
            <person name="Leroy P."/>
            <person name="Li P."/>
            <person name="You F.M."/>
            <person name="Sun Q."/>
            <person name="Liu Z."/>
            <person name="Lyons E."/>
            <person name="Wicker T."/>
            <person name="Salzberg S.L."/>
            <person name="Devos K.M."/>
            <person name="Dvorak J."/>
        </authorList>
    </citation>
    <scope>NUCLEOTIDE SEQUENCE [LARGE SCALE GENOMIC DNA]</scope>
    <source>
        <strain evidence="1">cv. AL8/78</strain>
    </source>
</reference>
<name>A0A453E643_AEGTS</name>
<evidence type="ECO:0000313" key="2">
    <source>
        <dbReference type="Proteomes" id="UP000015105"/>
    </source>
</evidence>
<sequence length="99" mass="10712">LRSLALDASQGHGCPDQAIWAKHAEFDEANDLHLTSGESVAAWAATAAGPALREVDIADFWPQSCWRKAEALPVISRLCQSLPLVSKLGVHFGCNWNLC</sequence>
<dbReference type="AlphaFoldDB" id="A0A453E643"/>
<dbReference type="Proteomes" id="UP000015105">
    <property type="component" value="Chromosome 3D"/>
</dbReference>
<protein>
    <submittedName>
        <fullName evidence="1">Uncharacterized protein</fullName>
    </submittedName>
</protein>
<reference evidence="1" key="5">
    <citation type="journal article" date="2021" name="G3 (Bethesda)">
        <title>Aegilops tauschii genome assembly Aet v5.0 features greater sequence contiguity and improved annotation.</title>
        <authorList>
            <person name="Wang L."/>
            <person name="Zhu T."/>
            <person name="Rodriguez J.C."/>
            <person name="Deal K.R."/>
            <person name="Dubcovsky J."/>
            <person name="McGuire P.E."/>
            <person name="Lux T."/>
            <person name="Spannagl M."/>
            <person name="Mayer K.F.X."/>
            <person name="Baldrich P."/>
            <person name="Meyers B.C."/>
            <person name="Huo N."/>
            <person name="Gu Y.Q."/>
            <person name="Zhou H."/>
            <person name="Devos K.M."/>
            <person name="Bennetzen J.L."/>
            <person name="Unver T."/>
            <person name="Budak H."/>
            <person name="Gulick P.J."/>
            <person name="Galiba G."/>
            <person name="Kalapos B."/>
            <person name="Nelson D.R."/>
            <person name="Li P."/>
            <person name="You F.M."/>
            <person name="Luo M.C."/>
            <person name="Dvorak J."/>
        </authorList>
    </citation>
    <scope>NUCLEOTIDE SEQUENCE [LARGE SCALE GENOMIC DNA]</scope>
    <source>
        <strain evidence="1">cv. AL8/78</strain>
    </source>
</reference>
<dbReference type="Gramene" id="AET3Gv20234200.8">
    <property type="protein sequence ID" value="AET3Gv20234200.8"/>
    <property type="gene ID" value="AET3Gv20234200"/>
</dbReference>